<sequence length="326" mass="35747">MKCLLLLFMCWCSSLLPVTSCIRVQLSPPVGVEVQPTPENFNVTWKSGYEDHQRDIDKDIIYQLVLQATLLETSIGEDTHLNVSSGKVLTISRSRLKPASSEQENILVILTKSLVSVCVVVGVLLFVFYSPAARMKIKNLSHTPSPATFFQPLFQQHEGNLKEWLSPQGKYMLTYTAEEILTSDAIIVVPKPIAKDPEENQGLQKPPVTQLTFTQCQTSYVGLPGIHEASPPLTTVSPGNTSYTRLPCSARGFEIGEIEVVSPSPEDIFNISHSDSGCEDLTQSPECSSPNSPVDNTPPPCYCNDYCILNKTADGFAPVLVSKEAV</sequence>
<evidence type="ECO:0000313" key="2">
    <source>
        <dbReference type="Proteomes" id="UP000831701"/>
    </source>
</evidence>
<reference evidence="1" key="1">
    <citation type="submission" date="2022-04" db="EMBL/GenBank/DDBJ databases">
        <title>Jade perch genome.</title>
        <authorList>
            <person name="Chao B."/>
        </authorList>
    </citation>
    <scope>NUCLEOTIDE SEQUENCE</scope>
    <source>
        <strain evidence="1">CB-2022</strain>
    </source>
</reference>
<name>A0ACB8VZF7_9TELE</name>
<evidence type="ECO:0000313" key="1">
    <source>
        <dbReference type="EMBL" id="KAI3360598.1"/>
    </source>
</evidence>
<keyword evidence="2" id="KW-1185">Reference proteome</keyword>
<comment type="caution">
    <text evidence="1">The sequence shown here is derived from an EMBL/GenBank/DDBJ whole genome shotgun (WGS) entry which is preliminary data.</text>
</comment>
<protein>
    <submittedName>
        <fullName evidence="1">Uncharacterized protein</fullName>
    </submittedName>
</protein>
<proteinExistence type="predicted"/>
<accession>A0ACB8VZF7</accession>
<dbReference type="EMBL" id="CM041546">
    <property type="protein sequence ID" value="KAI3360598.1"/>
    <property type="molecule type" value="Genomic_DNA"/>
</dbReference>
<dbReference type="Proteomes" id="UP000831701">
    <property type="component" value="Chromosome 16"/>
</dbReference>
<organism evidence="1 2">
    <name type="scientific">Scortum barcoo</name>
    <name type="common">barcoo grunter</name>
    <dbReference type="NCBI Taxonomy" id="214431"/>
    <lineage>
        <taxon>Eukaryota</taxon>
        <taxon>Metazoa</taxon>
        <taxon>Chordata</taxon>
        <taxon>Craniata</taxon>
        <taxon>Vertebrata</taxon>
        <taxon>Euteleostomi</taxon>
        <taxon>Actinopterygii</taxon>
        <taxon>Neopterygii</taxon>
        <taxon>Teleostei</taxon>
        <taxon>Neoteleostei</taxon>
        <taxon>Acanthomorphata</taxon>
        <taxon>Eupercaria</taxon>
        <taxon>Centrarchiformes</taxon>
        <taxon>Terapontoidei</taxon>
        <taxon>Terapontidae</taxon>
        <taxon>Scortum</taxon>
    </lineage>
</organism>
<gene>
    <name evidence="1" type="ORF">L3Q82_002466</name>
</gene>